<evidence type="ECO:0000313" key="2">
    <source>
        <dbReference type="Proteomes" id="UP000236327"/>
    </source>
</evidence>
<dbReference type="InterPro" id="IPR029068">
    <property type="entry name" value="Glyas_Bleomycin-R_OHBP_Dase"/>
</dbReference>
<dbReference type="AlphaFoldDB" id="A0A2K2FYX0"/>
<organism evidence="1 2">
    <name type="scientific">Novosphingobium guangzhouense</name>
    <dbReference type="NCBI Taxonomy" id="1850347"/>
    <lineage>
        <taxon>Bacteria</taxon>
        <taxon>Pseudomonadati</taxon>
        <taxon>Pseudomonadota</taxon>
        <taxon>Alphaproteobacteria</taxon>
        <taxon>Sphingomonadales</taxon>
        <taxon>Sphingomonadaceae</taxon>
        <taxon>Novosphingobium</taxon>
    </lineage>
</organism>
<reference evidence="1 2" key="1">
    <citation type="submission" date="2016-05" db="EMBL/GenBank/DDBJ databases">
        <title>Complete genome sequence of Novosphingobium guangzhouense SA925(T).</title>
        <authorList>
            <person name="Sha S."/>
        </authorList>
    </citation>
    <scope>NUCLEOTIDE SEQUENCE [LARGE SCALE GENOMIC DNA]</scope>
    <source>
        <strain evidence="1 2">SA925</strain>
    </source>
</reference>
<comment type="caution">
    <text evidence="1">The sequence shown here is derived from an EMBL/GenBank/DDBJ whole genome shotgun (WGS) entry which is preliminary data.</text>
</comment>
<sequence>MQFPLVHVSWALADNTQRPACDAFLRDVFGAEAAYEILVTPETEALGLDREESLMMIGDTMVIPIAPAGRGAQAGNPLGDMLRRSAGAARWIGLALKVADLAAADAWFAGRGFRRFYDPGMEAHYFLVPRSEMLGMRLEIVKQDMPNDPRRDPAWRPAGGAGGYGPLGIEGLQAVGVSTPSLAQARALFADRLEWPDLGERELADACCAAFAMGDTVLEALEGAPGSPVACHAQDIGGICHLVFKVRDAAAAMACLRGQGLPLVGTQDTRFAVHPDAAHGRLIWLTGQTPPGYPAPGSRLGRGIVAQP</sequence>
<dbReference type="Proteomes" id="UP000236327">
    <property type="component" value="Unassembled WGS sequence"/>
</dbReference>
<dbReference type="OrthoDB" id="7494678at2"/>
<dbReference type="EMBL" id="LYMM01000040">
    <property type="protein sequence ID" value="PNU03962.1"/>
    <property type="molecule type" value="Genomic_DNA"/>
</dbReference>
<dbReference type="SUPFAM" id="SSF54593">
    <property type="entry name" value="Glyoxalase/Bleomycin resistance protein/Dihydroxybiphenyl dioxygenase"/>
    <property type="match status" value="1"/>
</dbReference>
<name>A0A2K2FYX0_9SPHN</name>
<dbReference type="Gene3D" id="3.10.180.10">
    <property type="entry name" value="2,3-Dihydroxybiphenyl 1,2-Dioxygenase, domain 1"/>
    <property type="match status" value="1"/>
</dbReference>
<gene>
    <name evidence="1" type="ORF">A8V01_04910</name>
</gene>
<accession>A0A2K2FYX0</accession>
<protein>
    <submittedName>
        <fullName evidence="1">Glyoxalase</fullName>
    </submittedName>
</protein>
<dbReference type="RefSeq" id="WP_103096557.1">
    <property type="nucleotide sequence ID" value="NZ_LYMM01000040.1"/>
</dbReference>
<evidence type="ECO:0000313" key="1">
    <source>
        <dbReference type="EMBL" id="PNU03962.1"/>
    </source>
</evidence>
<keyword evidence="2" id="KW-1185">Reference proteome</keyword>
<proteinExistence type="predicted"/>